<organism evidence="4 5">
    <name type="scientific">Shinella lacus</name>
    <dbReference type="NCBI Taxonomy" id="2654216"/>
    <lineage>
        <taxon>Bacteria</taxon>
        <taxon>Pseudomonadati</taxon>
        <taxon>Pseudomonadota</taxon>
        <taxon>Alphaproteobacteria</taxon>
        <taxon>Hyphomicrobiales</taxon>
        <taxon>Rhizobiaceae</taxon>
        <taxon>Shinella</taxon>
    </lineage>
</organism>
<evidence type="ECO:0000313" key="5">
    <source>
        <dbReference type="Proteomes" id="UP000996601"/>
    </source>
</evidence>
<proteinExistence type="inferred from homology"/>
<dbReference type="InterPro" id="IPR002563">
    <property type="entry name" value="Flavin_Rdtase-like_dom"/>
</dbReference>
<evidence type="ECO:0000256" key="1">
    <source>
        <dbReference type="ARBA" id="ARBA00008898"/>
    </source>
</evidence>
<evidence type="ECO:0000256" key="2">
    <source>
        <dbReference type="ARBA" id="ARBA00023002"/>
    </source>
</evidence>
<comment type="similarity">
    <text evidence="1">Belongs to the non-flavoprotein flavin reductase family.</text>
</comment>
<dbReference type="EMBL" id="WHSB02000008">
    <property type="protein sequence ID" value="MCQ4632651.1"/>
    <property type="molecule type" value="Genomic_DNA"/>
</dbReference>
<evidence type="ECO:0000259" key="3">
    <source>
        <dbReference type="SMART" id="SM00903"/>
    </source>
</evidence>
<reference evidence="4" key="1">
    <citation type="submission" date="2021-07" db="EMBL/GenBank/DDBJ databases">
        <title>Shinella sp. nov., a novel member of the genus Shinella from water.</title>
        <authorList>
            <person name="Deng Y."/>
        </authorList>
    </citation>
    <scope>NUCLEOTIDE SEQUENCE</scope>
    <source>
        <strain evidence="4">CPCC 100929</strain>
    </source>
</reference>
<dbReference type="PANTHER" id="PTHR30466">
    <property type="entry name" value="FLAVIN REDUCTASE"/>
    <property type="match status" value="1"/>
</dbReference>
<evidence type="ECO:0000313" key="4">
    <source>
        <dbReference type="EMBL" id="MCQ4632651.1"/>
    </source>
</evidence>
<name>A0ABT1RCC8_9HYPH</name>
<protein>
    <submittedName>
        <fullName evidence="4">Flavin reductase family protein</fullName>
    </submittedName>
</protein>
<sequence>MIRAELPPYEGDTAHLRKMFSYFPSGVVALLANVGGTPKGMVASSFTVGVSMEPPLVSCAIRRQSSTWPELKGAHRIGISVFGEDQGEMARQISSKSIASRFEKIPLRHADSSALFIAQAPVWFECSFADELPAGDHTIALLEVHRGGADPELPPLVFYGSTFRQLQVSSADG</sequence>
<keyword evidence="2" id="KW-0560">Oxidoreductase</keyword>
<feature type="domain" description="Flavin reductase like" evidence="3">
    <location>
        <begin position="20"/>
        <end position="165"/>
    </location>
</feature>
<dbReference type="SUPFAM" id="SSF50475">
    <property type="entry name" value="FMN-binding split barrel"/>
    <property type="match status" value="1"/>
</dbReference>
<dbReference type="InterPro" id="IPR050268">
    <property type="entry name" value="NADH-dep_flavin_reductase"/>
</dbReference>
<dbReference type="Pfam" id="PF01613">
    <property type="entry name" value="Flavin_Reduct"/>
    <property type="match status" value="1"/>
</dbReference>
<dbReference type="SMART" id="SM00903">
    <property type="entry name" value="Flavin_Reduct"/>
    <property type="match status" value="1"/>
</dbReference>
<dbReference type="RefSeq" id="WP_256119277.1">
    <property type="nucleotide sequence ID" value="NZ_WHSB02000008.1"/>
</dbReference>
<accession>A0ABT1RCC8</accession>
<dbReference type="PANTHER" id="PTHR30466:SF11">
    <property type="entry name" value="FLAVIN-DEPENDENT MONOOXYGENASE, REDUCTASE SUBUNIT HSAB"/>
    <property type="match status" value="1"/>
</dbReference>
<dbReference type="InterPro" id="IPR012349">
    <property type="entry name" value="Split_barrel_FMN-bd"/>
</dbReference>
<gene>
    <name evidence="4" type="ORF">GB927_021600</name>
</gene>
<dbReference type="Proteomes" id="UP000996601">
    <property type="component" value="Unassembled WGS sequence"/>
</dbReference>
<keyword evidence="5" id="KW-1185">Reference proteome</keyword>
<comment type="caution">
    <text evidence="4">The sequence shown here is derived from an EMBL/GenBank/DDBJ whole genome shotgun (WGS) entry which is preliminary data.</text>
</comment>
<dbReference type="Gene3D" id="2.30.110.10">
    <property type="entry name" value="Electron Transport, Fmn-binding Protein, Chain A"/>
    <property type="match status" value="1"/>
</dbReference>